<keyword evidence="2" id="KW-0645">Protease</keyword>
<keyword evidence="11" id="KW-1185">Reference proteome</keyword>
<evidence type="ECO:0000256" key="3">
    <source>
        <dbReference type="ARBA" id="ARBA00022723"/>
    </source>
</evidence>
<protein>
    <submittedName>
        <fullName evidence="10">Leishmanolysin family protein</fullName>
    </submittedName>
</protein>
<sequence>MRKENIKRISSIAGLLILFVVIIAIYNENAEDELTRGVNFFKKHSFSFNDSSIHKHIHKYDHECGHNKIIEQEKLLDQPKQAFDESLFEVDDISKVLPIEKDFKNIRISMDYSNVASQPASVQTFLKTQVVPPIMNHLQEMIKVQRLTAPIKVDPYYKLKNCGQANIKIPAEHISVGVSNTDLIFYVQAYRDSSNLLAYASYCPQSEPYGLASGRPTVAYMNINLNQLDKDLASKDPMSLAKWIFILTHEVVHSLVFSPNYFDKFLGEKNPVKTFDGKSYVVAPSIVKLAQDHFGCPTLNKVPLEDEGGPATFGTHWERKAFGNELMTGSQLYDSVFSKFTAAMFTASGWYQVVDYMTATLTWGVGEKCEFVEYSCPKSSKEFCSVKGSACSYDYVSPGTCSDSDFLADKCTYWQGYSNQHCNFPDENTKKVYQTSGGAWGAKSRCFNTNVADSARWVGVKSLCFESYCDYSGSTTKVVFKVFNKEYTCTATTKQVTIPGKGVVDCPDVLRFCFSPSACPYSCSGKGVCRLGKCSCYKGFKGEDCSQLA</sequence>
<keyword evidence="6 8" id="KW-0482">Metalloprotease</keyword>
<dbReference type="Pfam" id="PF01457">
    <property type="entry name" value="Peptidase_M8"/>
    <property type="match status" value="1"/>
</dbReference>
<evidence type="ECO:0000256" key="8">
    <source>
        <dbReference type="PIRSR" id="PIRSR601577-2"/>
    </source>
</evidence>
<dbReference type="Gene3D" id="2.10.25.10">
    <property type="entry name" value="Laminin"/>
    <property type="match status" value="1"/>
</dbReference>
<dbReference type="GO" id="GO:0006508">
    <property type="term" value="P:proteolysis"/>
    <property type="evidence" value="ECO:0007669"/>
    <property type="project" value="UniProtKB-KW"/>
</dbReference>
<dbReference type="FunFam" id="3.90.132.10:FF:000001">
    <property type="entry name" value="leishmanolysin-like peptidase isoform X2"/>
    <property type="match status" value="1"/>
</dbReference>
<dbReference type="Pfam" id="PF23106">
    <property type="entry name" value="EGF_Teneurin"/>
    <property type="match status" value="1"/>
</dbReference>
<keyword evidence="3 8" id="KW-0479">Metal-binding</keyword>
<feature type="binding site" evidence="8">
    <location>
        <position position="249"/>
    </location>
    <ligand>
        <name>Zn(2+)</name>
        <dbReference type="ChEBI" id="CHEBI:29105"/>
        <note>catalytic</note>
    </ligand>
</feature>
<dbReference type="SUPFAM" id="SSF55486">
    <property type="entry name" value="Metalloproteases ('zincins'), catalytic domain"/>
    <property type="match status" value="1"/>
</dbReference>
<gene>
    <name evidence="10" type="ORF">TTHERM_00494630</name>
</gene>
<evidence type="ECO:0000313" key="10">
    <source>
        <dbReference type="EMBL" id="EAS03002.1"/>
    </source>
</evidence>
<evidence type="ECO:0000313" key="11">
    <source>
        <dbReference type="Proteomes" id="UP000009168"/>
    </source>
</evidence>
<keyword evidence="4" id="KW-0378">Hydrolase</keyword>
<dbReference type="GO" id="GO:0005737">
    <property type="term" value="C:cytoplasm"/>
    <property type="evidence" value="ECO:0007669"/>
    <property type="project" value="TreeGrafter"/>
</dbReference>
<feature type="binding site" evidence="8">
    <location>
        <position position="253"/>
    </location>
    <ligand>
        <name>Zn(2+)</name>
        <dbReference type="ChEBI" id="CHEBI:29105"/>
        <note>catalytic</note>
    </ligand>
</feature>
<dbReference type="eggNOG" id="KOG2556">
    <property type="taxonomic scope" value="Eukaryota"/>
</dbReference>
<dbReference type="GO" id="GO:0016020">
    <property type="term" value="C:membrane"/>
    <property type="evidence" value="ECO:0007669"/>
    <property type="project" value="InterPro"/>
</dbReference>
<dbReference type="InParanoid" id="I7M9X6"/>
<comment type="similarity">
    <text evidence="1">Belongs to the peptidase M8 family.</text>
</comment>
<dbReference type="GO" id="GO:0046872">
    <property type="term" value="F:metal ion binding"/>
    <property type="evidence" value="ECO:0007669"/>
    <property type="project" value="UniProtKB-KW"/>
</dbReference>
<evidence type="ECO:0000256" key="4">
    <source>
        <dbReference type="ARBA" id="ARBA00022801"/>
    </source>
</evidence>
<keyword evidence="9" id="KW-0472">Membrane</keyword>
<dbReference type="GeneID" id="7840618"/>
<dbReference type="SMR" id="I7M9X6"/>
<accession>I7M9X6</accession>
<dbReference type="PANTHER" id="PTHR10942">
    <property type="entry name" value="LEISHMANOLYSIN-LIKE PEPTIDASE"/>
    <property type="match status" value="1"/>
</dbReference>
<proteinExistence type="inferred from homology"/>
<reference evidence="11" key="1">
    <citation type="journal article" date="2006" name="PLoS Biol.">
        <title>Macronuclear genome sequence of the ciliate Tetrahymena thermophila, a model eukaryote.</title>
        <authorList>
            <person name="Eisen J.A."/>
            <person name="Coyne R.S."/>
            <person name="Wu M."/>
            <person name="Wu D."/>
            <person name="Thiagarajan M."/>
            <person name="Wortman J.R."/>
            <person name="Badger J.H."/>
            <person name="Ren Q."/>
            <person name="Amedeo P."/>
            <person name="Jones K.M."/>
            <person name="Tallon L.J."/>
            <person name="Delcher A.L."/>
            <person name="Salzberg S.L."/>
            <person name="Silva J.C."/>
            <person name="Haas B.J."/>
            <person name="Majoros W.H."/>
            <person name="Farzad M."/>
            <person name="Carlton J.M."/>
            <person name="Smith R.K. Jr."/>
            <person name="Garg J."/>
            <person name="Pearlman R.E."/>
            <person name="Karrer K.M."/>
            <person name="Sun L."/>
            <person name="Manning G."/>
            <person name="Elde N.C."/>
            <person name="Turkewitz A.P."/>
            <person name="Asai D.J."/>
            <person name="Wilkes D.E."/>
            <person name="Wang Y."/>
            <person name="Cai H."/>
            <person name="Collins K."/>
            <person name="Stewart B.A."/>
            <person name="Lee S.R."/>
            <person name="Wilamowska K."/>
            <person name="Weinberg Z."/>
            <person name="Ruzzo W.L."/>
            <person name="Wloga D."/>
            <person name="Gaertig J."/>
            <person name="Frankel J."/>
            <person name="Tsao C.-C."/>
            <person name="Gorovsky M.A."/>
            <person name="Keeling P.J."/>
            <person name="Waller R.F."/>
            <person name="Patron N.J."/>
            <person name="Cherry J.M."/>
            <person name="Stover N.A."/>
            <person name="Krieger C.J."/>
            <person name="del Toro C."/>
            <person name="Ryder H.F."/>
            <person name="Williamson S.C."/>
            <person name="Barbeau R.A."/>
            <person name="Hamilton E.P."/>
            <person name="Orias E."/>
        </authorList>
    </citation>
    <scope>NUCLEOTIDE SEQUENCE [LARGE SCALE GENOMIC DNA]</scope>
    <source>
        <strain evidence="11">SB210</strain>
    </source>
</reference>
<dbReference type="PANTHER" id="PTHR10942:SF0">
    <property type="entry name" value="LEISHMANOLYSIN-LIKE PEPTIDASE"/>
    <property type="match status" value="1"/>
</dbReference>
<evidence type="ECO:0000256" key="1">
    <source>
        <dbReference type="ARBA" id="ARBA00005860"/>
    </source>
</evidence>
<feature type="binding site" evidence="8">
    <location>
        <position position="316"/>
    </location>
    <ligand>
        <name>Zn(2+)</name>
        <dbReference type="ChEBI" id="CHEBI:29105"/>
        <note>catalytic</note>
    </ligand>
</feature>
<dbReference type="OrthoDB" id="527990at2759"/>
<dbReference type="GO" id="GO:0007155">
    <property type="term" value="P:cell adhesion"/>
    <property type="evidence" value="ECO:0007669"/>
    <property type="project" value="InterPro"/>
</dbReference>
<comment type="cofactor">
    <cofactor evidence="8">
        <name>Zn(2+)</name>
        <dbReference type="ChEBI" id="CHEBI:29105"/>
    </cofactor>
    <text evidence="8">Binds 1 zinc ion per subunit.</text>
</comment>
<feature type="active site" evidence="7">
    <location>
        <position position="250"/>
    </location>
</feature>
<keyword evidence="9" id="KW-1133">Transmembrane helix</keyword>
<dbReference type="Gene3D" id="3.90.132.10">
    <property type="entry name" value="Leishmanolysin , domain 2"/>
    <property type="match status" value="1"/>
</dbReference>
<dbReference type="EMBL" id="GG662512">
    <property type="protein sequence ID" value="EAS03002.1"/>
    <property type="molecule type" value="Genomic_DNA"/>
</dbReference>
<dbReference type="OMA" id="RICPNAC"/>
<evidence type="ECO:0000256" key="2">
    <source>
        <dbReference type="ARBA" id="ARBA00022670"/>
    </source>
</evidence>
<keyword evidence="5 8" id="KW-0862">Zinc</keyword>
<dbReference type="InterPro" id="IPR001577">
    <property type="entry name" value="Peptidase_M8"/>
</dbReference>
<evidence type="ECO:0000256" key="6">
    <source>
        <dbReference type="ARBA" id="ARBA00023049"/>
    </source>
</evidence>
<dbReference type="GO" id="GO:0004222">
    <property type="term" value="F:metalloendopeptidase activity"/>
    <property type="evidence" value="ECO:0007669"/>
    <property type="project" value="InterPro"/>
</dbReference>
<dbReference type="KEGG" id="tet:TTHERM_00494630"/>
<name>I7M9X6_TETTS</name>
<dbReference type="RefSeq" id="XP_001023247.1">
    <property type="nucleotide sequence ID" value="XM_001023247.3"/>
</dbReference>
<keyword evidence="9" id="KW-0812">Transmembrane</keyword>
<dbReference type="Gene3D" id="3.10.170.20">
    <property type="match status" value="1"/>
</dbReference>
<dbReference type="Proteomes" id="UP000009168">
    <property type="component" value="Unassembled WGS sequence"/>
</dbReference>
<organism evidence="10 11">
    <name type="scientific">Tetrahymena thermophila (strain SB210)</name>
    <dbReference type="NCBI Taxonomy" id="312017"/>
    <lineage>
        <taxon>Eukaryota</taxon>
        <taxon>Sar</taxon>
        <taxon>Alveolata</taxon>
        <taxon>Ciliophora</taxon>
        <taxon>Intramacronucleata</taxon>
        <taxon>Oligohymenophorea</taxon>
        <taxon>Hymenostomatida</taxon>
        <taxon>Tetrahymenina</taxon>
        <taxon>Tetrahymenidae</taxon>
        <taxon>Tetrahymena</taxon>
    </lineage>
</organism>
<dbReference type="HOGENOM" id="CLU_039796_0_0_1"/>
<evidence type="ECO:0000256" key="5">
    <source>
        <dbReference type="ARBA" id="ARBA00022833"/>
    </source>
</evidence>
<evidence type="ECO:0000256" key="7">
    <source>
        <dbReference type="PIRSR" id="PIRSR601577-1"/>
    </source>
</evidence>
<feature type="transmembrane region" description="Helical" evidence="9">
    <location>
        <begin position="9"/>
        <end position="26"/>
    </location>
</feature>
<evidence type="ECO:0000256" key="9">
    <source>
        <dbReference type="SAM" id="Phobius"/>
    </source>
</evidence>
<dbReference type="AlphaFoldDB" id="I7M9X6"/>